<comment type="similarity">
    <text evidence="3">Belongs to the ABC transporter superfamily.</text>
</comment>
<dbReference type="EMBL" id="WNZX01000001">
    <property type="protein sequence ID" value="MUG69482.1"/>
    <property type="molecule type" value="Genomic_DNA"/>
</dbReference>
<feature type="transmembrane region" description="Helical" evidence="12">
    <location>
        <begin position="420"/>
        <end position="440"/>
    </location>
</feature>
<evidence type="ECO:0000256" key="8">
    <source>
        <dbReference type="ARBA" id="ARBA00022840"/>
    </source>
</evidence>
<evidence type="ECO:0000259" key="13">
    <source>
        <dbReference type="PROSITE" id="PS50893"/>
    </source>
</evidence>
<dbReference type="InterPro" id="IPR003339">
    <property type="entry name" value="ABC/ECF_trnsptr_transmembrane"/>
</dbReference>
<evidence type="ECO:0000256" key="9">
    <source>
        <dbReference type="ARBA" id="ARBA00022967"/>
    </source>
</evidence>
<dbReference type="RefSeq" id="WP_155613879.1">
    <property type="nucleotide sequence ID" value="NZ_WNZX01000001.1"/>
</dbReference>
<dbReference type="SUPFAM" id="SSF52540">
    <property type="entry name" value="P-loop containing nucleoside triphosphate hydrolases"/>
    <property type="match status" value="1"/>
</dbReference>
<sequence length="571" mass="61809">MPLSLERVAVAAPNDPQRLLLDGVDLTLANGTVTLLIGRTGSGKSTLLQTLAGLKTPTSGAVRLDGEPLWRKGRVASAHLLRLGLVFQFPEQQLFARSIRHEFAYSLRPYKLKPENCKRRIADARAEWDYSGTFEPDRSPFALSGGQRRRLALASTTATKPDWLLMDEPTAGLEAAAVQELLAFIERRRRAASRGGIVIATHDLDTFLPIADRVIVLQDGGIVADATPEALCREPGSLQDAGVGLPSCVALAQAFAAHGLRLPADRLTPEAAADAIVAALAGTAVPEAEAAAPASPAAQAPPAGRAGEKLAQTRISAESAPSSIGYRLDPRSKWLLYVLLVIGTMMQQHWTGLTVALIPVLLGFAGLPRPVWAGLLKFARLLLLFFAISVTLAGVTLTTGDGFPRIGFSQAQAMTTGFNVFRLFVVTLASLWFAVTTPYGRMVEGLNWALAYGKKAKLPVDSFALAVSLIFRFIPMILNEWQRFSDIVRARGKAPLQPGTVRPRDIPALIVPLLLSLFHRAENMTIAMEMKKIGRRPLVSSRSRLLVWTRADRLAVIFGLVWLAVLIALRK</sequence>
<gene>
    <name evidence="14" type="ORF">GNP93_02205</name>
</gene>
<dbReference type="GO" id="GO:0042626">
    <property type="term" value="F:ATPase-coupled transmembrane transporter activity"/>
    <property type="evidence" value="ECO:0007669"/>
    <property type="project" value="TreeGrafter"/>
</dbReference>
<evidence type="ECO:0000313" key="14">
    <source>
        <dbReference type="EMBL" id="MUG69482.1"/>
    </source>
</evidence>
<keyword evidence="4" id="KW-0813">Transport</keyword>
<keyword evidence="9" id="KW-1278">Translocase</keyword>
<keyword evidence="11 12" id="KW-0472">Membrane</keyword>
<name>A0A7X2Z741_9BACL</name>
<protein>
    <submittedName>
        <fullName evidence="14">ATP-binding cassette domain-containing protein</fullName>
    </submittedName>
</protein>
<proteinExistence type="inferred from homology"/>
<evidence type="ECO:0000256" key="2">
    <source>
        <dbReference type="ARBA" id="ARBA00004202"/>
    </source>
</evidence>
<dbReference type="CDD" id="cd16914">
    <property type="entry name" value="EcfT"/>
    <property type="match status" value="1"/>
</dbReference>
<keyword evidence="6 12" id="KW-0812">Transmembrane</keyword>
<dbReference type="SMART" id="SM00382">
    <property type="entry name" value="AAA"/>
    <property type="match status" value="1"/>
</dbReference>
<dbReference type="InterPro" id="IPR027417">
    <property type="entry name" value="P-loop_NTPase"/>
</dbReference>
<evidence type="ECO:0000256" key="11">
    <source>
        <dbReference type="ARBA" id="ARBA00023136"/>
    </source>
</evidence>
<dbReference type="Proteomes" id="UP000450917">
    <property type="component" value="Unassembled WGS sequence"/>
</dbReference>
<comment type="caution">
    <text evidence="14">The sequence shown here is derived from an EMBL/GenBank/DDBJ whole genome shotgun (WGS) entry which is preliminary data.</text>
</comment>
<evidence type="ECO:0000256" key="3">
    <source>
        <dbReference type="ARBA" id="ARBA00005417"/>
    </source>
</evidence>
<evidence type="ECO:0000256" key="7">
    <source>
        <dbReference type="ARBA" id="ARBA00022741"/>
    </source>
</evidence>
<accession>A0A7X2Z741</accession>
<evidence type="ECO:0000256" key="1">
    <source>
        <dbReference type="ARBA" id="ARBA00004141"/>
    </source>
</evidence>
<dbReference type="GO" id="GO:0005524">
    <property type="term" value="F:ATP binding"/>
    <property type="evidence" value="ECO:0007669"/>
    <property type="project" value="UniProtKB-KW"/>
</dbReference>
<dbReference type="Gene3D" id="3.40.50.300">
    <property type="entry name" value="P-loop containing nucleotide triphosphate hydrolases"/>
    <property type="match status" value="1"/>
</dbReference>
<dbReference type="Pfam" id="PF00005">
    <property type="entry name" value="ABC_tran"/>
    <property type="match status" value="1"/>
</dbReference>
<evidence type="ECO:0000256" key="4">
    <source>
        <dbReference type="ARBA" id="ARBA00022448"/>
    </source>
</evidence>
<dbReference type="AlphaFoldDB" id="A0A7X2Z741"/>
<keyword evidence="15" id="KW-1185">Reference proteome</keyword>
<dbReference type="Pfam" id="PF02361">
    <property type="entry name" value="CbiQ"/>
    <property type="match status" value="1"/>
</dbReference>
<dbReference type="PANTHER" id="PTHR43553:SF1">
    <property type="entry name" value="ABC TRANSPORTER I FAMILY MEMBER 11, CHLOROPLASTIC"/>
    <property type="match status" value="1"/>
</dbReference>
<evidence type="ECO:0000256" key="12">
    <source>
        <dbReference type="SAM" id="Phobius"/>
    </source>
</evidence>
<dbReference type="InterPro" id="IPR003593">
    <property type="entry name" value="AAA+_ATPase"/>
</dbReference>
<organism evidence="14 15">
    <name type="scientific">Paenibacillus validus</name>
    <dbReference type="NCBI Taxonomy" id="44253"/>
    <lineage>
        <taxon>Bacteria</taxon>
        <taxon>Bacillati</taxon>
        <taxon>Bacillota</taxon>
        <taxon>Bacilli</taxon>
        <taxon>Bacillales</taxon>
        <taxon>Paenibacillaceae</taxon>
        <taxon>Paenibacillus</taxon>
    </lineage>
</organism>
<feature type="transmembrane region" description="Helical" evidence="12">
    <location>
        <begin position="334"/>
        <end position="358"/>
    </location>
</feature>
<dbReference type="CDD" id="cd03225">
    <property type="entry name" value="ABC_cobalt_CbiO_domain1"/>
    <property type="match status" value="1"/>
</dbReference>
<keyword evidence="8 14" id="KW-0067">ATP-binding</keyword>
<evidence type="ECO:0000313" key="15">
    <source>
        <dbReference type="Proteomes" id="UP000450917"/>
    </source>
</evidence>
<dbReference type="InterPro" id="IPR017871">
    <property type="entry name" value="ABC_transporter-like_CS"/>
</dbReference>
<comment type="subcellular location">
    <subcellularLocation>
        <location evidence="2">Cell membrane</location>
        <topology evidence="2">Peripheral membrane protein</topology>
    </subcellularLocation>
    <subcellularLocation>
        <location evidence="1">Membrane</location>
        <topology evidence="1">Multi-pass membrane protein</topology>
    </subcellularLocation>
</comment>
<dbReference type="InterPro" id="IPR003439">
    <property type="entry name" value="ABC_transporter-like_ATP-bd"/>
</dbReference>
<keyword evidence="5" id="KW-1003">Cell membrane</keyword>
<evidence type="ECO:0000256" key="6">
    <source>
        <dbReference type="ARBA" id="ARBA00022692"/>
    </source>
</evidence>
<dbReference type="PROSITE" id="PS50893">
    <property type="entry name" value="ABC_TRANSPORTER_2"/>
    <property type="match status" value="1"/>
</dbReference>
<feature type="transmembrane region" description="Helical" evidence="12">
    <location>
        <begin position="378"/>
        <end position="399"/>
    </location>
</feature>
<dbReference type="GO" id="GO:0016887">
    <property type="term" value="F:ATP hydrolysis activity"/>
    <property type="evidence" value="ECO:0007669"/>
    <property type="project" value="InterPro"/>
</dbReference>
<dbReference type="GO" id="GO:0005886">
    <property type="term" value="C:plasma membrane"/>
    <property type="evidence" value="ECO:0007669"/>
    <property type="project" value="UniProtKB-SubCell"/>
</dbReference>
<dbReference type="InterPro" id="IPR050095">
    <property type="entry name" value="ECF_ABC_transporter_ATP-bd"/>
</dbReference>
<reference evidence="14 15" key="1">
    <citation type="submission" date="2019-11" db="EMBL/GenBank/DDBJ databases">
        <title>Draft genome sequences of five Paenibacillus species of dairy origin.</title>
        <authorList>
            <person name="Olajide A.M."/>
            <person name="Chen S."/>
            <person name="Lapointe G."/>
        </authorList>
    </citation>
    <scope>NUCLEOTIDE SEQUENCE [LARGE SCALE GENOMIC DNA]</scope>
    <source>
        <strain evidence="14 15">2CS3</strain>
    </source>
</reference>
<keyword evidence="7" id="KW-0547">Nucleotide-binding</keyword>
<dbReference type="PANTHER" id="PTHR43553">
    <property type="entry name" value="HEAVY METAL TRANSPORTER"/>
    <property type="match status" value="1"/>
</dbReference>
<feature type="transmembrane region" description="Helical" evidence="12">
    <location>
        <begin position="551"/>
        <end position="569"/>
    </location>
</feature>
<feature type="domain" description="ABC transporter" evidence="13">
    <location>
        <begin position="3"/>
        <end position="244"/>
    </location>
</feature>
<dbReference type="PROSITE" id="PS00211">
    <property type="entry name" value="ABC_TRANSPORTER_1"/>
    <property type="match status" value="1"/>
</dbReference>
<keyword evidence="10 12" id="KW-1133">Transmembrane helix</keyword>
<evidence type="ECO:0000256" key="10">
    <source>
        <dbReference type="ARBA" id="ARBA00022989"/>
    </source>
</evidence>
<evidence type="ECO:0000256" key="5">
    <source>
        <dbReference type="ARBA" id="ARBA00022475"/>
    </source>
</evidence>
<dbReference type="InterPro" id="IPR015856">
    <property type="entry name" value="ABC_transpr_CbiO/EcfA_su"/>
</dbReference>